<proteinExistence type="predicted"/>
<evidence type="ECO:0008006" key="4">
    <source>
        <dbReference type="Google" id="ProtNLM"/>
    </source>
</evidence>
<dbReference type="RefSeq" id="WP_238361397.1">
    <property type="nucleotide sequence ID" value="NZ_BAABJL010000167.1"/>
</dbReference>
<reference evidence="2" key="1">
    <citation type="submission" date="2020-10" db="EMBL/GenBank/DDBJ databases">
        <title>Sequencing the genomes of 1000 actinobacteria strains.</title>
        <authorList>
            <person name="Klenk H.-P."/>
        </authorList>
    </citation>
    <scope>NUCLEOTIDE SEQUENCE</scope>
    <source>
        <strain evidence="2">DSM 45354</strain>
    </source>
</reference>
<dbReference type="Proteomes" id="UP000638648">
    <property type="component" value="Unassembled WGS sequence"/>
</dbReference>
<gene>
    <name evidence="2" type="ORF">HEB94_000670</name>
</gene>
<organism evidence="2 3">
    <name type="scientific">Actinopolymorpha pittospori</name>
    <dbReference type="NCBI Taxonomy" id="648752"/>
    <lineage>
        <taxon>Bacteria</taxon>
        <taxon>Bacillati</taxon>
        <taxon>Actinomycetota</taxon>
        <taxon>Actinomycetes</taxon>
        <taxon>Propionibacteriales</taxon>
        <taxon>Actinopolymorphaceae</taxon>
        <taxon>Actinopolymorpha</taxon>
    </lineage>
</organism>
<evidence type="ECO:0000313" key="3">
    <source>
        <dbReference type="Proteomes" id="UP000638648"/>
    </source>
</evidence>
<feature type="compositionally biased region" description="Basic and acidic residues" evidence="1">
    <location>
        <begin position="122"/>
        <end position="144"/>
    </location>
</feature>
<dbReference type="EMBL" id="JADBEM010000001">
    <property type="protein sequence ID" value="MBE1603822.1"/>
    <property type="molecule type" value="Genomic_DNA"/>
</dbReference>
<sequence>MAVIEDVRALGSQLERSYPVYVRGRLKFRVKQIVYVAFSLDEAVMEFAFPKQERGALVTGQPEKFRLPSDSDMRFNWVHAELAALDPTEARELVVDAWRRGSHRARHAEDEEHIQPPPSCEPTERATLDASRDPGARRVVDRQPRYEATPTIVLGPGLLAPHVA</sequence>
<accession>A0A927MV14</accession>
<protein>
    <recommendedName>
        <fullName evidence="4">YjbR protein</fullName>
    </recommendedName>
</protein>
<comment type="caution">
    <text evidence="2">The sequence shown here is derived from an EMBL/GenBank/DDBJ whole genome shotgun (WGS) entry which is preliminary data.</text>
</comment>
<evidence type="ECO:0000313" key="2">
    <source>
        <dbReference type="EMBL" id="MBE1603822.1"/>
    </source>
</evidence>
<name>A0A927MV14_9ACTN</name>
<feature type="region of interest" description="Disordered" evidence="1">
    <location>
        <begin position="105"/>
        <end position="144"/>
    </location>
</feature>
<dbReference type="AlphaFoldDB" id="A0A927MV14"/>
<evidence type="ECO:0000256" key="1">
    <source>
        <dbReference type="SAM" id="MobiDB-lite"/>
    </source>
</evidence>
<keyword evidence="3" id="KW-1185">Reference proteome</keyword>